<dbReference type="Proteomes" id="UP001054945">
    <property type="component" value="Unassembled WGS sequence"/>
</dbReference>
<proteinExistence type="predicted"/>
<dbReference type="AlphaFoldDB" id="A0AAV4M9B1"/>
<accession>A0AAV4M9B1</accession>
<sequence>MTQTRMGQRSSELDVPRVSVSCPSLQVVCFKCYRILVNSNLPNGVWSYIFSGLAKKMFLCLLCLSVQLSPKRRTDNSPSKIHIINQKEKLEMLKRHKTSINIIPVQLTASMLSSLETYIVTLAMDTCSGNSIPNNDGQATEQTEHP</sequence>
<protein>
    <submittedName>
        <fullName evidence="1">Uncharacterized protein</fullName>
    </submittedName>
</protein>
<dbReference type="EMBL" id="BPLR01019536">
    <property type="protein sequence ID" value="GIX68948.1"/>
    <property type="molecule type" value="Genomic_DNA"/>
</dbReference>
<keyword evidence="2" id="KW-1185">Reference proteome</keyword>
<gene>
    <name evidence="1" type="ORF">CEXT_625681</name>
</gene>
<reference evidence="1 2" key="1">
    <citation type="submission" date="2021-06" db="EMBL/GenBank/DDBJ databases">
        <title>Caerostris extrusa draft genome.</title>
        <authorList>
            <person name="Kono N."/>
            <person name="Arakawa K."/>
        </authorList>
    </citation>
    <scope>NUCLEOTIDE SEQUENCE [LARGE SCALE GENOMIC DNA]</scope>
</reference>
<evidence type="ECO:0000313" key="2">
    <source>
        <dbReference type="Proteomes" id="UP001054945"/>
    </source>
</evidence>
<evidence type="ECO:0000313" key="1">
    <source>
        <dbReference type="EMBL" id="GIX68948.1"/>
    </source>
</evidence>
<name>A0AAV4M9B1_CAEEX</name>
<comment type="caution">
    <text evidence="1">The sequence shown here is derived from an EMBL/GenBank/DDBJ whole genome shotgun (WGS) entry which is preliminary data.</text>
</comment>
<organism evidence="1 2">
    <name type="scientific">Caerostris extrusa</name>
    <name type="common">Bark spider</name>
    <name type="synonym">Caerostris bankana</name>
    <dbReference type="NCBI Taxonomy" id="172846"/>
    <lineage>
        <taxon>Eukaryota</taxon>
        <taxon>Metazoa</taxon>
        <taxon>Ecdysozoa</taxon>
        <taxon>Arthropoda</taxon>
        <taxon>Chelicerata</taxon>
        <taxon>Arachnida</taxon>
        <taxon>Araneae</taxon>
        <taxon>Araneomorphae</taxon>
        <taxon>Entelegynae</taxon>
        <taxon>Araneoidea</taxon>
        <taxon>Araneidae</taxon>
        <taxon>Caerostris</taxon>
    </lineage>
</organism>